<reference evidence="12" key="1">
    <citation type="submission" date="2016-09" db="EMBL/GenBank/DDBJ databases">
        <authorList>
            <person name="Varghese N."/>
            <person name="Submissions S."/>
        </authorList>
    </citation>
    <scope>NUCLEOTIDE SEQUENCE [LARGE SCALE GENOMIC DNA]</scope>
    <source>
        <strain evidence="12">ANC 3699</strain>
    </source>
</reference>
<dbReference type="GO" id="GO:0005886">
    <property type="term" value="C:plasma membrane"/>
    <property type="evidence" value="ECO:0007669"/>
    <property type="project" value="UniProtKB-SubCell"/>
</dbReference>
<name>A0A1G6MWF0_9GAMM</name>
<dbReference type="InterPro" id="IPR026579">
    <property type="entry name" value="FtsQ"/>
</dbReference>
<dbReference type="Gene3D" id="3.10.20.310">
    <property type="entry name" value="membrane protein fhac"/>
    <property type="match status" value="1"/>
</dbReference>
<evidence type="ECO:0000256" key="6">
    <source>
        <dbReference type="ARBA" id="ARBA00022989"/>
    </source>
</evidence>
<evidence type="ECO:0000256" key="2">
    <source>
        <dbReference type="ARBA" id="ARBA00022475"/>
    </source>
</evidence>
<dbReference type="Proteomes" id="UP000242317">
    <property type="component" value="Unassembled WGS sequence"/>
</dbReference>
<dbReference type="InterPro" id="IPR013685">
    <property type="entry name" value="POTRA_FtsQ_type"/>
</dbReference>
<feature type="transmembrane region" description="Helical" evidence="9">
    <location>
        <begin position="32"/>
        <end position="53"/>
    </location>
</feature>
<dbReference type="EMBL" id="FMYK01000008">
    <property type="protein sequence ID" value="SDC59584.1"/>
    <property type="molecule type" value="Genomic_DNA"/>
</dbReference>
<comment type="function">
    <text evidence="9">Essential cell division protein. May link together the upstream cell division proteins, which are predominantly cytoplasmic, with the downstream cell division proteins, which are predominantly periplasmic. May control correct divisome assembly.</text>
</comment>
<keyword evidence="3 9" id="KW-0997">Cell inner membrane</keyword>
<accession>A0A1G6MWF0</accession>
<comment type="subcellular location">
    <subcellularLocation>
        <location evidence="9">Cell inner membrane</location>
        <topology evidence="9">Single-pass type II membrane protein</topology>
    </subcellularLocation>
    <subcellularLocation>
        <location evidence="1">Membrane</location>
    </subcellularLocation>
    <text evidence="9">Localizes to the division septum.</text>
</comment>
<comment type="subunit">
    <text evidence="9">Part of a complex composed of FtsB, FtsL and FtsQ.</text>
</comment>
<evidence type="ECO:0000256" key="8">
    <source>
        <dbReference type="ARBA" id="ARBA00023306"/>
    </source>
</evidence>
<evidence type="ECO:0000256" key="9">
    <source>
        <dbReference type="HAMAP-Rule" id="MF_00911"/>
    </source>
</evidence>
<evidence type="ECO:0000256" key="4">
    <source>
        <dbReference type="ARBA" id="ARBA00022618"/>
    </source>
</evidence>
<protein>
    <recommendedName>
        <fullName evidence="9">Cell division protein FtsQ</fullName>
    </recommendedName>
</protein>
<keyword evidence="8 9" id="KW-0131">Cell cycle</keyword>
<dbReference type="GO" id="GO:0032153">
    <property type="term" value="C:cell division site"/>
    <property type="evidence" value="ECO:0007669"/>
    <property type="project" value="UniProtKB-UniRule"/>
</dbReference>
<feature type="domain" description="POTRA" evidence="10">
    <location>
        <begin position="59"/>
        <end position="127"/>
    </location>
</feature>
<dbReference type="PANTHER" id="PTHR35851:SF1">
    <property type="entry name" value="CELL DIVISION PROTEIN FTSQ"/>
    <property type="match status" value="1"/>
</dbReference>
<evidence type="ECO:0000313" key="12">
    <source>
        <dbReference type="Proteomes" id="UP000242317"/>
    </source>
</evidence>
<proteinExistence type="inferred from homology"/>
<evidence type="ECO:0000259" key="10">
    <source>
        <dbReference type="PROSITE" id="PS51779"/>
    </source>
</evidence>
<dbReference type="InterPro" id="IPR045335">
    <property type="entry name" value="FtsQ_C_sf"/>
</dbReference>
<dbReference type="Pfam" id="PF08478">
    <property type="entry name" value="POTRA_1"/>
    <property type="match status" value="1"/>
</dbReference>
<comment type="similarity">
    <text evidence="9">Belongs to the FtsQ/DivIB family. FtsQ subfamily.</text>
</comment>
<evidence type="ECO:0000256" key="1">
    <source>
        <dbReference type="ARBA" id="ARBA00004370"/>
    </source>
</evidence>
<evidence type="ECO:0000313" key="11">
    <source>
        <dbReference type="EMBL" id="SDC59584.1"/>
    </source>
</evidence>
<evidence type="ECO:0000256" key="5">
    <source>
        <dbReference type="ARBA" id="ARBA00022692"/>
    </source>
</evidence>
<sequence length="288" mass="33129">MAQLPLSLKRRKAATTSIHDKSPTISDTVLSWGSWLLLIFAILVFLFGGYALYQRFMHAQIDHIDVLGVSANEQRFLVNYLKEDTENGYFTTDLEQIRDHALQLSWVESVVVSRAWPDAIVVRVTPRHAVARWGTGRYLSDDGTVFQPIDKNTQKQLPMLHGPSSQSRMMMNKYRDINQMFRAQNMHLKELYLTERMTWFMQFDNGLRLIVDQDQTMGKLQRLSEIAKTDLGLVWNNIAGIDLRYRNGLAVQWKNAQPLKIENGQFVIPQIQPTATQPNTIQPNQVSP</sequence>
<keyword evidence="7 9" id="KW-0472">Membrane</keyword>
<dbReference type="PROSITE" id="PS51779">
    <property type="entry name" value="POTRA"/>
    <property type="match status" value="1"/>
</dbReference>
<dbReference type="Pfam" id="PF03799">
    <property type="entry name" value="FtsQ_DivIB_C"/>
    <property type="match status" value="1"/>
</dbReference>
<gene>
    <name evidence="9" type="primary">ftsQ</name>
    <name evidence="11" type="ORF">SAMN05421749_10826</name>
</gene>
<keyword evidence="5 9" id="KW-0812">Transmembrane</keyword>
<dbReference type="HAMAP" id="MF_00911">
    <property type="entry name" value="FtsQ_subfam"/>
    <property type="match status" value="1"/>
</dbReference>
<keyword evidence="2 9" id="KW-1003">Cell membrane</keyword>
<keyword evidence="6 9" id="KW-1133">Transmembrane helix</keyword>
<keyword evidence="4 9" id="KW-0132">Cell division</keyword>
<dbReference type="RefSeq" id="WP_092620743.1">
    <property type="nucleotide sequence ID" value="NZ_FMYK01000008.1"/>
</dbReference>
<dbReference type="OrthoDB" id="9790370at2"/>
<dbReference type="InterPro" id="IPR005548">
    <property type="entry name" value="Cell_div_FtsQ/DivIB_C"/>
</dbReference>
<evidence type="ECO:0000256" key="7">
    <source>
        <dbReference type="ARBA" id="ARBA00023136"/>
    </source>
</evidence>
<dbReference type="GO" id="GO:0090529">
    <property type="term" value="P:cell septum assembly"/>
    <property type="evidence" value="ECO:0007669"/>
    <property type="project" value="InterPro"/>
</dbReference>
<dbReference type="InterPro" id="IPR034746">
    <property type="entry name" value="POTRA"/>
</dbReference>
<organism evidence="11 12">
    <name type="scientific">Acinetobacter marinus</name>
    <dbReference type="NCBI Taxonomy" id="281375"/>
    <lineage>
        <taxon>Bacteria</taxon>
        <taxon>Pseudomonadati</taxon>
        <taxon>Pseudomonadota</taxon>
        <taxon>Gammaproteobacteria</taxon>
        <taxon>Moraxellales</taxon>
        <taxon>Moraxellaceae</taxon>
        <taxon>Acinetobacter</taxon>
    </lineage>
</organism>
<dbReference type="AlphaFoldDB" id="A0A1G6MWF0"/>
<dbReference type="GO" id="GO:0043093">
    <property type="term" value="P:FtsZ-dependent cytokinesis"/>
    <property type="evidence" value="ECO:0007669"/>
    <property type="project" value="UniProtKB-UniRule"/>
</dbReference>
<dbReference type="Gene3D" id="3.40.50.11690">
    <property type="entry name" value="Cell division protein FtsQ/DivIB"/>
    <property type="match status" value="1"/>
</dbReference>
<evidence type="ECO:0000256" key="3">
    <source>
        <dbReference type="ARBA" id="ARBA00022519"/>
    </source>
</evidence>
<dbReference type="PANTHER" id="PTHR35851">
    <property type="entry name" value="CELL DIVISION PROTEIN FTSQ"/>
    <property type="match status" value="1"/>
</dbReference>
<keyword evidence="12" id="KW-1185">Reference proteome</keyword>